<proteinExistence type="predicted"/>
<evidence type="ECO:0000313" key="1">
    <source>
        <dbReference type="EMBL" id="OMO54042.1"/>
    </source>
</evidence>
<evidence type="ECO:0000313" key="2">
    <source>
        <dbReference type="Proteomes" id="UP000188268"/>
    </source>
</evidence>
<accession>A0A1R3G7J1</accession>
<keyword evidence="2" id="KW-1185">Reference proteome</keyword>
<name>A0A1R3G7J1_COCAP</name>
<comment type="caution">
    <text evidence="1">The sequence shown here is derived from an EMBL/GenBank/DDBJ whole genome shotgun (WGS) entry which is preliminary data.</text>
</comment>
<reference evidence="1 2" key="1">
    <citation type="submission" date="2013-09" db="EMBL/GenBank/DDBJ databases">
        <title>Corchorus capsularis genome sequencing.</title>
        <authorList>
            <person name="Alam M."/>
            <person name="Haque M.S."/>
            <person name="Islam M.S."/>
            <person name="Emdad E.M."/>
            <person name="Islam M.M."/>
            <person name="Ahmed B."/>
            <person name="Halim A."/>
            <person name="Hossen Q.M.M."/>
            <person name="Hossain M.Z."/>
            <person name="Ahmed R."/>
            <person name="Khan M.M."/>
            <person name="Islam R."/>
            <person name="Rashid M.M."/>
            <person name="Khan S.A."/>
            <person name="Rahman M.S."/>
            <person name="Alam M."/>
        </authorList>
    </citation>
    <scope>NUCLEOTIDE SEQUENCE [LARGE SCALE GENOMIC DNA]</scope>
    <source>
        <strain evidence="2">cv. CVL-1</strain>
        <tissue evidence="1">Whole seedling</tissue>
    </source>
</reference>
<sequence>MTLGLLKTPKSDGTTPYVLKNVDDNRQAKGKYPIFAAAKYQLK</sequence>
<dbReference type="Proteomes" id="UP000188268">
    <property type="component" value="Unassembled WGS sequence"/>
</dbReference>
<protein>
    <submittedName>
        <fullName evidence="1">Uncharacterized protein</fullName>
    </submittedName>
</protein>
<dbReference type="AlphaFoldDB" id="A0A1R3G7J1"/>
<organism evidence="1 2">
    <name type="scientific">Corchorus capsularis</name>
    <name type="common">Jute</name>
    <dbReference type="NCBI Taxonomy" id="210143"/>
    <lineage>
        <taxon>Eukaryota</taxon>
        <taxon>Viridiplantae</taxon>
        <taxon>Streptophyta</taxon>
        <taxon>Embryophyta</taxon>
        <taxon>Tracheophyta</taxon>
        <taxon>Spermatophyta</taxon>
        <taxon>Magnoliopsida</taxon>
        <taxon>eudicotyledons</taxon>
        <taxon>Gunneridae</taxon>
        <taxon>Pentapetalae</taxon>
        <taxon>rosids</taxon>
        <taxon>malvids</taxon>
        <taxon>Malvales</taxon>
        <taxon>Malvaceae</taxon>
        <taxon>Grewioideae</taxon>
        <taxon>Apeibeae</taxon>
        <taxon>Corchorus</taxon>
    </lineage>
</organism>
<dbReference type="EMBL" id="AWWV01015043">
    <property type="protein sequence ID" value="OMO54042.1"/>
    <property type="molecule type" value="Genomic_DNA"/>
</dbReference>
<gene>
    <name evidence="1" type="ORF">CCACVL1_28103</name>
</gene>
<dbReference type="Gramene" id="OMO54042">
    <property type="protein sequence ID" value="OMO54042"/>
    <property type="gene ID" value="CCACVL1_28103"/>
</dbReference>